<dbReference type="Gene3D" id="3.40.960.10">
    <property type="entry name" value="VSR Endonuclease"/>
    <property type="match status" value="1"/>
</dbReference>
<dbReference type="RefSeq" id="WP_207047909.1">
    <property type="nucleotide sequence ID" value="NZ_JAFIMU010000002.1"/>
</dbReference>
<dbReference type="CDD" id="cd00221">
    <property type="entry name" value="Vsr"/>
    <property type="match status" value="1"/>
</dbReference>
<sequence>MDKISKKRRSANMSRIRAQDTLPEVVVRRIAHAAGYRFRLHRRDLPGRPDLVFPGLRKIIQVHGCFWHQHERCIDGRVPRSNKGYWGPKLKRNKQRDVEVEQALTKLGWSVLTVWECETAKPDLVAERVLQFLGACSGTGKFMQK</sequence>
<accession>A0ABS3D2Y8</accession>
<reference evidence="7 8" key="1">
    <citation type="submission" date="2021-02" db="EMBL/GenBank/DDBJ databases">
        <title>De Novo genome assembly of isolated myxobacteria.</title>
        <authorList>
            <person name="Stevens D.C."/>
        </authorList>
    </citation>
    <scope>NUCLEOTIDE SEQUENCE [LARGE SCALE GENOMIC DNA]</scope>
    <source>
        <strain evidence="7 8">ATCC 29039</strain>
    </source>
</reference>
<evidence type="ECO:0000256" key="3">
    <source>
        <dbReference type="ARBA" id="ARBA00022763"/>
    </source>
</evidence>
<comment type="function">
    <text evidence="6">May nick specific sequences that contain T:G mispairs resulting from m5C-deamination.</text>
</comment>
<evidence type="ECO:0000256" key="4">
    <source>
        <dbReference type="ARBA" id="ARBA00022801"/>
    </source>
</evidence>
<evidence type="ECO:0000313" key="8">
    <source>
        <dbReference type="Proteomes" id="UP000664052"/>
    </source>
</evidence>
<evidence type="ECO:0000256" key="1">
    <source>
        <dbReference type="ARBA" id="ARBA00022722"/>
    </source>
</evidence>
<dbReference type="EC" id="3.1.-.-" evidence="6"/>
<dbReference type="Proteomes" id="UP000664052">
    <property type="component" value="Unassembled WGS sequence"/>
</dbReference>
<organism evidence="7 8">
    <name type="scientific">Corallococcus macrosporus</name>
    <dbReference type="NCBI Taxonomy" id="35"/>
    <lineage>
        <taxon>Bacteria</taxon>
        <taxon>Pseudomonadati</taxon>
        <taxon>Myxococcota</taxon>
        <taxon>Myxococcia</taxon>
        <taxon>Myxococcales</taxon>
        <taxon>Cystobacterineae</taxon>
        <taxon>Myxococcaceae</taxon>
        <taxon>Corallococcus</taxon>
    </lineage>
</organism>
<evidence type="ECO:0000256" key="6">
    <source>
        <dbReference type="PIRNR" id="PIRNR018267"/>
    </source>
</evidence>
<keyword evidence="2 6" id="KW-0255">Endonuclease</keyword>
<comment type="similarity">
    <text evidence="6">Belongs to the vsr family.</text>
</comment>
<comment type="caution">
    <text evidence="7">The sequence shown here is derived from an EMBL/GenBank/DDBJ whole genome shotgun (WGS) entry which is preliminary data.</text>
</comment>
<keyword evidence="4 6" id="KW-0378">Hydrolase</keyword>
<keyword evidence="8" id="KW-1185">Reference proteome</keyword>
<dbReference type="PIRSF" id="PIRSF018267">
    <property type="entry name" value="VSR_endonuc"/>
    <property type="match status" value="1"/>
</dbReference>
<dbReference type="InterPro" id="IPR011335">
    <property type="entry name" value="Restrct_endonuc-II-like"/>
</dbReference>
<dbReference type="GO" id="GO:0004519">
    <property type="term" value="F:endonuclease activity"/>
    <property type="evidence" value="ECO:0007669"/>
    <property type="project" value="UniProtKB-KW"/>
</dbReference>
<gene>
    <name evidence="7" type="primary">vsr</name>
    <name evidence="7" type="ORF">JYK02_00600</name>
</gene>
<keyword evidence="3 6" id="KW-0227">DNA damage</keyword>
<keyword evidence="5 6" id="KW-0234">DNA repair</keyword>
<proteinExistence type="inferred from homology"/>
<dbReference type="SUPFAM" id="SSF52980">
    <property type="entry name" value="Restriction endonuclease-like"/>
    <property type="match status" value="1"/>
</dbReference>
<evidence type="ECO:0000256" key="2">
    <source>
        <dbReference type="ARBA" id="ARBA00022759"/>
    </source>
</evidence>
<protein>
    <recommendedName>
        <fullName evidence="6">Very short patch repair endonuclease</fullName>
        <ecNumber evidence="6">3.1.-.-</ecNumber>
    </recommendedName>
</protein>
<dbReference type="Pfam" id="PF03852">
    <property type="entry name" value="Vsr"/>
    <property type="match status" value="1"/>
</dbReference>
<evidence type="ECO:0000313" key="7">
    <source>
        <dbReference type="EMBL" id="MBN8226004.1"/>
    </source>
</evidence>
<name>A0ABS3D2Y8_9BACT</name>
<dbReference type="NCBIfam" id="TIGR00632">
    <property type="entry name" value="vsr"/>
    <property type="match status" value="1"/>
</dbReference>
<dbReference type="InterPro" id="IPR004603">
    <property type="entry name" value="DNA_mismatch_endonuc_vsr"/>
</dbReference>
<keyword evidence="1 6" id="KW-0540">Nuclease</keyword>
<evidence type="ECO:0000256" key="5">
    <source>
        <dbReference type="ARBA" id="ARBA00023204"/>
    </source>
</evidence>
<dbReference type="EMBL" id="JAFIMU010000002">
    <property type="protein sequence ID" value="MBN8226004.1"/>
    <property type="molecule type" value="Genomic_DNA"/>
</dbReference>